<accession>A0A5S9HF89</accession>
<dbReference type="GO" id="GO:0016705">
    <property type="term" value="F:oxidoreductase activity, acting on paired donors, with incorporation or reduction of molecular oxygen"/>
    <property type="evidence" value="ECO:0007669"/>
    <property type="project" value="InterPro"/>
</dbReference>
<evidence type="ECO:0000256" key="9">
    <source>
        <dbReference type="RuleBase" id="RU000461"/>
    </source>
</evidence>
<dbReference type="Pfam" id="PF00067">
    <property type="entry name" value="p450"/>
    <property type="match status" value="1"/>
</dbReference>
<reference evidence="10" key="1">
    <citation type="submission" date="2018-02" db="EMBL/GenBank/DDBJ databases">
        <title>Investigation of enzyme genes involved in the biosynthesis of sex pheromone precursors in Hyphantria cunea.</title>
        <authorList>
            <person name="Fujii T."/>
            <person name="Inaba H."/>
            <person name="Rong Y."/>
            <person name="Ishikawa Y."/>
        </authorList>
    </citation>
    <scope>NUCLEOTIDE SEQUENCE</scope>
    <source>
        <tissue evidence="10">Epidermis</tissue>
    </source>
</reference>
<dbReference type="GO" id="GO:0005506">
    <property type="term" value="F:iron ion binding"/>
    <property type="evidence" value="ECO:0007669"/>
    <property type="project" value="InterPro"/>
</dbReference>
<evidence type="ECO:0000256" key="5">
    <source>
        <dbReference type="ARBA" id="ARBA00023002"/>
    </source>
</evidence>
<keyword evidence="7 9" id="KW-0503">Monooxygenase</keyword>
<evidence type="ECO:0000256" key="1">
    <source>
        <dbReference type="ARBA" id="ARBA00001971"/>
    </source>
</evidence>
<dbReference type="InterPro" id="IPR050196">
    <property type="entry name" value="Cytochrome_P450_Monoox"/>
</dbReference>
<protein>
    <submittedName>
        <fullName evidence="10">Cytochrome p450 CYP4G</fullName>
    </submittedName>
</protein>
<proteinExistence type="evidence at transcript level"/>
<dbReference type="CDD" id="cd20628">
    <property type="entry name" value="CYP4"/>
    <property type="match status" value="1"/>
</dbReference>
<dbReference type="GO" id="GO:0020037">
    <property type="term" value="F:heme binding"/>
    <property type="evidence" value="ECO:0007669"/>
    <property type="project" value="InterPro"/>
</dbReference>
<dbReference type="InterPro" id="IPR017972">
    <property type="entry name" value="Cyt_P450_CS"/>
</dbReference>
<dbReference type="InterPro" id="IPR036396">
    <property type="entry name" value="Cyt_P450_sf"/>
</dbReference>
<dbReference type="SUPFAM" id="SSF48264">
    <property type="entry name" value="Cytochrome P450"/>
    <property type="match status" value="1"/>
</dbReference>
<dbReference type="PRINTS" id="PR00463">
    <property type="entry name" value="EP450I"/>
</dbReference>
<dbReference type="InterPro" id="IPR001128">
    <property type="entry name" value="Cyt_P450"/>
</dbReference>
<dbReference type="EMBL" id="LC373571">
    <property type="protein sequence ID" value="BBD13397.1"/>
    <property type="molecule type" value="mRNA"/>
</dbReference>
<dbReference type="PANTHER" id="PTHR24291">
    <property type="entry name" value="CYTOCHROME P450 FAMILY 4"/>
    <property type="match status" value="1"/>
</dbReference>
<evidence type="ECO:0000256" key="4">
    <source>
        <dbReference type="ARBA" id="ARBA00022723"/>
    </source>
</evidence>
<dbReference type="InterPro" id="IPR002401">
    <property type="entry name" value="Cyt_P450_E_grp-I"/>
</dbReference>
<keyword evidence="6 8" id="KW-0408">Iron</keyword>
<dbReference type="SMR" id="A0A5S9HF89"/>
<evidence type="ECO:0000256" key="8">
    <source>
        <dbReference type="PIRSR" id="PIRSR602401-1"/>
    </source>
</evidence>
<evidence type="ECO:0000256" key="2">
    <source>
        <dbReference type="ARBA" id="ARBA00010617"/>
    </source>
</evidence>
<keyword evidence="5 9" id="KW-0560">Oxidoreductase</keyword>
<dbReference type="PROSITE" id="PS00086">
    <property type="entry name" value="CYTOCHROME_P450"/>
    <property type="match status" value="1"/>
</dbReference>
<dbReference type="GO" id="GO:0004497">
    <property type="term" value="F:monooxygenase activity"/>
    <property type="evidence" value="ECO:0007669"/>
    <property type="project" value="UniProtKB-KW"/>
</dbReference>
<comment type="similarity">
    <text evidence="2 9">Belongs to the cytochrome P450 family.</text>
</comment>
<dbReference type="PRINTS" id="PR00385">
    <property type="entry name" value="P450"/>
</dbReference>
<organism evidence="10">
    <name type="scientific">Hyphantria cunea</name>
    <name type="common">Fall webworm moth</name>
    <name type="synonym">Phalaena cunea</name>
    <dbReference type="NCBI Taxonomy" id="39466"/>
    <lineage>
        <taxon>Eukaryota</taxon>
        <taxon>Metazoa</taxon>
        <taxon>Ecdysozoa</taxon>
        <taxon>Arthropoda</taxon>
        <taxon>Hexapoda</taxon>
        <taxon>Insecta</taxon>
        <taxon>Pterygota</taxon>
        <taxon>Neoptera</taxon>
        <taxon>Endopterygota</taxon>
        <taxon>Lepidoptera</taxon>
        <taxon>Glossata</taxon>
        <taxon>Ditrysia</taxon>
        <taxon>Noctuoidea</taxon>
        <taxon>Erebidae</taxon>
        <taxon>Arctiinae</taxon>
        <taxon>Hyphantria</taxon>
    </lineage>
</organism>
<evidence type="ECO:0000313" key="10">
    <source>
        <dbReference type="EMBL" id="BBD13397.1"/>
    </source>
</evidence>
<keyword evidence="4 8" id="KW-0479">Metal-binding</keyword>
<feature type="binding site" description="axial binding residue" evidence="8">
    <location>
        <position position="501"/>
    </location>
    <ligand>
        <name>heme</name>
        <dbReference type="ChEBI" id="CHEBI:30413"/>
    </ligand>
    <ligandPart>
        <name>Fe</name>
        <dbReference type="ChEBI" id="CHEBI:18248"/>
    </ligandPart>
</feature>
<name>A0A5S9HF89_HYPCU</name>
<dbReference type="AlphaFoldDB" id="A0A5S9HF89"/>
<keyword evidence="3 8" id="KW-0349">Heme</keyword>
<sequence length="562" mass="64319">MLPDIDSGPDLDLTRLIFYPLLLLASTLWIFHRWQEQSRFHKMGNLLPGPETVPFFGNALIALGKTNGDLVKYSLKVAAKYGSVVRAWIGSKLVVFLIDAQDIEVILNSQVHIDKAPEYQYFKPWLGEGLLISSGNKWRTHRKMIAPTFHINILKSFISVFNQNSKKVVEKLRSEVGKTFDVHDYMSTATVDILLETAMGITRKAQNESGFDYAMAVMKMCDILHQRHYKFWLRFDAIFKLTSFFKEQKKLLGIIHGLTNKVIKNKKETYLANKSKGFIPPSLDELTRDTADENILANQAKTLSDTVFKGYRDDLDFNDEQDVGEKKRLAFLDLMIESAQNGTNQITDEEIKEEVDTIMFEGHDTTAAGSSFVLCLLGIYHDIQDKVYNELYNIFGDSDRPVNFADTLEMKYLERVILETLRLYPPVPIIARNLNSDVKIETNDYVLPKGTTVVIATYALHRSPKYYKNPDTFDPDNFLPENASSRHYYSYVPFSAGPRSCVGRKYALLKLKILLSTILRNYKCISDVPESEFKLTADIILKRLDGFKLRIVPRERIPLTTV</sequence>
<comment type="cofactor">
    <cofactor evidence="1 8">
        <name>heme</name>
        <dbReference type="ChEBI" id="CHEBI:30413"/>
    </cofactor>
</comment>
<evidence type="ECO:0000256" key="7">
    <source>
        <dbReference type="ARBA" id="ARBA00023033"/>
    </source>
</evidence>
<evidence type="ECO:0000256" key="6">
    <source>
        <dbReference type="ARBA" id="ARBA00023004"/>
    </source>
</evidence>
<dbReference type="PANTHER" id="PTHR24291:SF106">
    <property type="entry name" value="CYTOCHROME P450 4G1-RELATED"/>
    <property type="match status" value="1"/>
</dbReference>
<dbReference type="Gene3D" id="1.10.630.10">
    <property type="entry name" value="Cytochrome P450"/>
    <property type="match status" value="1"/>
</dbReference>
<evidence type="ECO:0000256" key="3">
    <source>
        <dbReference type="ARBA" id="ARBA00022617"/>
    </source>
</evidence>